<dbReference type="NCBIfam" id="TIGR00750">
    <property type="entry name" value="lao"/>
    <property type="match status" value="1"/>
</dbReference>
<dbReference type="KEGG" id="deo:CAY53_04700"/>
<accession>A0A2L1GMI9</accession>
<dbReference type="Pfam" id="PF03308">
    <property type="entry name" value="MeaB"/>
    <property type="match status" value="1"/>
</dbReference>
<organism evidence="2 3">
    <name type="scientific">Desulfobulbus oralis</name>
    <dbReference type="NCBI Taxonomy" id="1986146"/>
    <lineage>
        <taxon>Bacteria</taxon>
        <taxon>Pseudomonadati</taxon>
        <taxon>Thermodesulfobacteriota</taxon>
        <taxon>Desulfobulbia</taxon>
        <taxon>Desulfobulbales</taxon>
        <taxon>Desulfobulbaceae</taxon>
        <taxon>Desulfobulbus</taxon>
    </lineage>
</organism>
<sequence>MGTDSRDSKRPEWQPEDAGAEFACRVMDGVASGHDGISSYQKAAADAASGASAPVFTRPAYTADDYAEGVLAGNRAVLGRAITLMESNAPKHIDMAQQVLQRLLPHSGKAIRVGITGVPGVGKSSFIEKFGCYLLEQGHKVAVLAVDPSSSISGGSILGDKTRMEQLSRDSRCFIRPSPAGTTLGGVARKTRESMLVCEAAGFDVMLIETVGVGQSETAVRSMVDFFLLLMLSGAGDELQGIKKGIMELADALVITKADGDNRLRAKTAQGEYERAMHYLQPATEGWTSHAFTCSALTGEGIPEIWGVIKKFRQITQASGVFEQHRRDQNVKWVHEMINDQLHERFIRHAGVKSIIAGIERQVADGVLPAVAATQRLLAAFDGLEA</sequence>
<dbReference type="PANTHER" id="PTHR23408">
    <property type="entry name" value="METHYLMALONYL-COA MUTASE"/>
    <property type="match status" value="1"/>
</dbReference>
<dbReference type="NCBIfam" id="NF006958">
    <property type="entry name" value="PRK09435.1"/>
    <property type="match status" value="1"/>
</dbReference>
<keyword evidence="3" id="KW-1185">Reference proteome</keyword>
<dbReference type="InterPro" id="IPR027417">
    <property type="entry name" value="P-loop_NTPase"/>
</dbReference>
<dbReference type="OrthoDB" id="9778292at2"/>
<name>A0A2L1GMI9_9BACT</name>
<dbReference type="GO" id="GO:0005525">
    <property type="term" value="F:GTP binding"/>
    <property type="evidence" value="ECO:0007669"/>
    <property type="project" value="InterPro"/>
</dbReference>
<comment type="similarity">
    <text evidence="1">Belongs to the SIMIBI class G3E GTPase family. ArgK/MeaB subfamily.</text>
</comment>
<dbReference type="InterPro" id="IPR005129">
    <property type="entry name" value="GTPase_ArgK"/>
</dbReference>
<dbReference type="CDD" id="cd03114">
    <property type="entry name" value="MMAA-like"/>
    <property type="match status" value="1"/>
</dbReference>
<dbReference type="AlphaFoldDB" id="A0A2L1GMI9"/>
<dbReference type="PANTHER" id="PTHR23408:SF3">
    <property type="entry name" value="METHYLMALONIC ACIDURIA TYPE A PROTEIN, MITOCHONDRIAL"/>
    <property type="match status" value="1"/>
</dbReference>
<evidence type="ECO:0000256" key="1">
    <source>
        <dbReference type="ARBA" id="ARBA00009625"/>
    </source>
</evidence>
<dbReference type="Gene3D" id="1.10.287.130">
    <property type="match status" value="1"/>
</dbReference>
<dbReference type="Gene3D" id="1.20.5.170">
    <property type="match status" value="1"/>
</dbReference>
<evidence type="ECO:0000313" key="3">
    <source>
        <dbReference type="Proteomes" id="UP000239867"/>
    </source>
</evidence>
<protein>
    <submittedName>
        <fullName evidence="2">Methylmalonyl Co-A mutase-associated GTPase MeaB</fullName>
    </submittedName>
</protein>
<proteinExistence type="inferred from homology"/>
<dbReference type="Proteomes" id="UP000239867">
    <property type="component" value="Chromosome"/>
</dbReference>
<evidence type="ECO:0000313" key="2">
    <source>
        <dbReference type="EMBL" id="AVD70864.1"/>
    </source>
</evidence>
<gene>
    <name evidence="2" type="ORF">CAY53_04700</name>
</gene>
<reference evidence="2 3" key="1">
    <citation type="journal article" date="2018" name="MBio">
        <title>Insights into the evolution of host association through the isolation and characterization of a novel human periodontal pathobiont, Desulfobulbus oralis.</title>
        <authorList>
            <person name="Cross K.L."/>
            <person name="Chirania P."/>
            <person name="Xiong W."/>
            <person name="Beall C.J."/>
            <person name="Elkins J.G."/>
            <person name="Giannone R.J."/>
            <person name="Griffen A.L."/>
            <person name="Guss A.M."/>
            <person name="Hettich R.L."/>
            <person name="Joshi S.S."/>
            <person name="Mokrzan E.M."/>
            <person name="Martin R.K."/>
            <person name="Zhulin I.B."/>
            <person name="Leys E.J."/>
            <person name="Podar M."/>
        </authorList>
    </citation>
    <scope>NUCLEOTIDE SEQUENCE [LARGE SCALE GENOMIC DNA]</scope>
    <source>
        <strain evidence="2 3">ORNL</strain>
    </source>
</reference>
<dbReference type="Gene3D" id="3.40.50.300">
    <property type="entry name" value="P-loop containing nucleotide triphosphate hydrolases"/>
    <property type="match status" value="1"/>
</dbReference>
<dbReference type="GO" id="GO:0005737">
    <property type="term" value="C:cytoplasm"/>
    <property type="evidence" value="ECO:0007669"/>
    <property type="project" value="TreeGrafter"/>
</dbReference>
<dbReference type="SUPFAM" id="SSF52540">
    <property type="entry name" value="P-loop containing nucleoside triphosphate hydrolases"/>
    <property type="match status" value="1"/>
</dbReference>
<dbReference type="GO" id="GO:0003924">
    <property type="term" value="F:GTPase activity"/>
    <property type="evidence" value="ECO:0007669"/>
    <property type="project" value="InterPro"/>
</dbReference>
<dbReference type="RefSeq" id="WP_104936147.1">
    <property type="nucleotide sequence ID" value="NZ_CP021255.1"/>
</dbReference>
<dbReference type="EMBL" id="CP021255">
    <property type="protein sequence ID" value="AVD70864.1"/>
    <property type="molecule type" value="Genomic_DNA"/>
</dbReference>